<name>A0A5B2X831_9PSEU</name>
<dbReference type="AlphaFoldDB" id="A0A5B2X831"/>
<dbReference type="Proteomes" id="UP000323454">
    <property type="component" value="Unassembled WGS sequence"/>
</dbReference>
<keyword evidence="2" id="KW-1185">Reference proteome</keyword>
<reference evidence="1 2" key="1">
    <citation type="submission" date="2019-09" db="EMBL/GenBank/DDBJ databases">
        <title>Goodfellowia gen. nov., a new genus of the Pseudonocardineae related to Actinoalloteichus, containing Goodfellowia coeruleoviolacea gen. nov., comb. nov. gen. nov., comb. nov.</title>
        <authorList>
            <person name="Labeda D."/>
        </authorList>
    </citation>
    <scope>NUCLEOTIDE SEQUENCE [LARGE SCALE GENOMIC DNA]</scope>
    <source>
        <strain evidence="1 2">AN110305</strain>
    </source>
</reference>
<evidence type="ECO:0000313" key="2">
    <source>
        <dbReference type="Proteomes" id="UP000323454"/>
    </source>
</evidence>
<sequence length="67" mass="7493">MFHDTSRDARPFIFWSTARSPGKLTRERGTIDELPSGALRVRVYAGIDPASKRRHDLLARTLVAGPT</sequence>
<accession>A0A5B2X831</accession>
<organism evidence="1 2">
    <name type="scientific">Solihabitans fulvus</name>
    <dbReference type="NCBI Taxonomy" id="1892852"/>
    <lineage>
        <taxon>Bacteria</taxon>
        <taxon>Bacillati</taxon>
        <taxon>Actinomycetota</taxon>
        <taxon>Actinomycetes</taxon>
        <taxon>Pseudonocardiales</taxon>
        <taxon>Pseudonocardiaceae</taxon>
        <taxon>Solihabitans</taxon>
    </lineage>
</organism>
<protein>
    <submittedName>
        <fullName evidence="1">Uncharacterized protein</fullName>
    </submittedName>
</protein>
<reference evidence="1 2" key="2">
    <citation type="submission" date="2019-09" db="EMBL/GenBank/DDBJ databases">
        <authorList>
            <person name="Jin C."/>
        </authorList>
    </citation>
    <scope>NUCLEOTIDE SEQUENCE [LARGE SCALE GENOMIC DNA]</scope>
    <source>
        <strain evidence="1 2">AN110305</strain>
    </source>
</reference>
<comment type="caution">
    <text evidence="1">The sequence shown here is derived from an EMBL/GenBank/DDBJ whole genome shotgun (WGS) entry which is preliminary data.</text>
</comment>
<dbReference type="EMBL" id="VUOB01000038">
    <property type="protein sequence ID" value="KAA2259410.1"/>
    <property type="molecule type" value="Genomic_DNA"/>
</dbReference>
<evidence type="ECO:0000313" key="1">
    <source>
        <dbReference type="EMBL" id="KAA2259410.1"/>
    </source>
</evidence>
<gene>
    <name evidence="1" type="ORF">F0L68_20925</name>
</gene>
<dbReference type="OrthoDB" id="3404027at2"/>
<proteinExistence type="predicted"/>